<dbReference type="EMBL" id="AJWK01021900">
    <property type="status" value="NOT_ANNOTATED_CDS"/>
    <property type="molecule type" value="Genomic_DNA"/>
</dbReference>
<dbReference type="AlphaFoldDB" id="A0A1B0GJK7"/>
<evidence type="ECO:0000313" key="2">
    <source>
        <dbReference type="Proteomes" id="UP000092461"/>
    </source>
</evidence>
<dbReference type="EMBL" id="AJWK01021901">
    <property type="status" value="NOT_ANNOTATED_CDS"/>
    <property type="molecule type" value="Genomic_DNA"/>
</dbReference>
<accession>A0A1B0GJK7</accession>
<dbReference type="Proteomes" id="UP000092461">
    <property type="component" value="Unassembled WGS sequence"/>
</dbReference>
<reference evidence="1" key="1">
    <citation type="submission" date="2020-05" db="UniProtKB">
        <authorList>
            <consortium name="EnsemblMetazoa"/>
        </authorList>
    </citation>
    <scope>IDENTIFICATION</scope>
    <source>
        <strain evidence="1">Jacobina</strain>
    </source>
</reference>
<organism evidence="1 2">
    <name type="scientific">Lutzomyia longipalpis</name>
    <name type="common">Sand fly</name>
    <dbReference type="NCBI Taxonomy" id="7200"/>
    <lineage>
        <taxon>Eukaryota</taxon>
        <taxon>Metazoa</taxon>
        <taxon>Ecdysozoa</taxon>
        <taxon>Arthropoda</taxon>
        <taxon>Hexapoda</taxon>
        <taxon>Insecta</taxon>
        <taxon>Pterygota</taxon>
        <taxon>Neoptera</taxon>
        <taxon>Endopterygota</taxon>
        <taxon>Diptera</taxon>
        <taxon>Nematocera</taxon>
        <taxon>Psychodoidea</taxon>
        <taxon>Psychodidae</taxon>
        <taxon>Lutzomyia</taxon>
        <taxon>Lutzomyia</taxon>
    </lineage>
</organism>
<evidence type="ECO:0000313" key="1">
    <source>
        <dbReference type="EnsemblMetazoa" id="LLOJ006634-PA"/>
    </source>
</evidence>
<protein>
    <submittedName>
        <fullName evidence="1">Uncharacterized protein</fullName>
    </submittedName>
</protein>
<proteinExistence type="predicted"/>
<dbReference type="EnsemblMetazoa" id="LLOJ006634-RA">
    <property type="protein sequence ID" value="LLOJ006634-PA"/>
    <property type="gene ID" value="LLOJ006634"/>
</dbReference>
<dbReference type="VEuPathDB" id="VectorBase:LLOJ006634"/>
<name>A0A1B0GJK7_LUTLO</name>
<sequence length="184" mass="19780">MNHCQRLHPDPTDSISDDEEEFMEAEEDVANIQNLHIDARCIANGNILEELKIEVIATWADGGASSLWRLLRVGLLLLRLLRLPTGNHCSICLLRRLAKIVAAATLIASATYASCSFASDSSCPAAAVAAVAQAFAALCSDSYQQVDPDHLFAAAAADFASFAAASVSFACCYYHHFLDPNFAC</sequence>
<keyword evidence="2" id="KW-1185">Reference proteome</keyword>